<evidence type="ECO:0000313" key="7">
    <source>
        <dbReference type="EMBL" id="KLU90437.1"/>
    </source>
</evidence>
<name>A0A0C4EC77_MAGP6</name>
<evidence type="ECO:0000256" key="1">
    <source>
        <dbReference type="ARBA" id="ARBA00004123"/>
    </source>
</evidence>
<dbReference type="GO" id="GO:0000976">
    <property type="term" value="F:transcription cis-regulatory region binding"/>
    <property type="evidence" value="ECO:0007669"/>
    <property type="project" value="TreeGrafter"/>
</dbReference>
<sequence>MSSSAFELAESQGRSTRSSASATSSAAGVPAPYGRACTNCSKAKCRCVYRGPGVGTGACERCHRLAKQCVPSETIRKRTPRRQIVSRTAQLEEKLDDLVTLLKTQRQTKDGAGSASAPGPSPRRAPPSRSPEAITRSPPASTSTRLPRFSQQIIADIPSPPSSHDAEPSIMSSAQADKATPSSQPTPAPAPSQGPAACVEAELSLDAFRSRFIRFFPFMHIPVSMTAQHLERDRPLTLLAIRCVTAKSFAKQHELGDELRDLIANKAVIHHENSMDILLALLTFAGWAHFHKRERPYLTMYTRLATAQVVELGLHRPFGEMPTPRFWKDAEVKTFMPDQLKRARPTNEERRAALGCYCLCAMASSSMRRFDPLRWTPFMEDMLRDLEKNPECEGDKVLVVHVKAEQLVEQIQNARLQGSDGPTARMEAFESAFSGGDLNKNLPPYYINLFRTRLRDLIASTPEELLKNDAVEPVLHVLDLMINECAINKAHRTQLSLNPDMPEPGPGSLAANPQQLDHLHGCADALERYFTRIFAIPALYYHGFSFAMCTRMTHTLVALFRLAVYDDPLWDRAALRSRLDVIAMIDGITAKVMEVRNAAGLDEGEDADGEKAADDGAMPTVFMKPWMLLQRMRTAWEAEIKKMDAATQDGVDAGDGATSSSSSPATMAGAGDGSTVAGGGSVPLLGGQLPPQLMMGAMDMQQQQQQQPQAGSYGQYDPLNGMTVPLGLGGQGDQAWFSDAFYPWDYQTMAMNWANI</sequence>
<feature type="region of interest" description="Disordered" evidence="6">
    <location>
        <begin position="1"/>
        <end position="30"/>
    </location>
</feature>
<dbReference type="Gene3D" id="4.10.240.10">
    <property type="entry name" value="Zn(2)-C6 fungal-type DNA-binding domain"/>
    <property type="match status" value="1"/>
</dbReference>
<comment type="subcellular location">
    <subcellularLocation>
        <location evidence="1">Nucleus</location>
    </subcellularLocation>
</comment>
<dbReference type="AlphaFoldDB" id="A0A0C4EC77"/>
<evidence type="ECO:0000256" key="3">
    <source>
        <dbReference type="ARBA" id="ARBA00023125"/>
    </source>
</evidence>
<proteinExistence type="predicted"/>
<evidence type="ECO:0000313" key="8">
    <source>
        <dbReference type="EnsemblFungi" id="MAPG_10291T0"/>
    </source>
</evidence>
<protein>
    <recommendedName>
        <fullName evidence="10">Zn(2)-C6 fungal-type domain-containing protein</fullName>
    </recommendedName>
</protein>
<evidence type="ECO:0008006" key="10">
    <source>
        <dbReference type="Google" id="ProtNLM"/>
    </source>
</evidence>
<feature type="compositionally biased region" description="Low complexity" evidence="6">
    <location>
        <begin position="649"/>
        <end position="669"/>
    </location>
</feature>
<dbReference type="GO" id="GO:0000981">
    <property type="term" value="F:DNA-binding transcription factor activity, RNA polymerase II-specific"/>
    <property type="evidence" value="ECO:0007669"/>
    <property type="project" value="InterPro"/>
</dbReference>
<dbReference type="eggNOG" id="ENOG502SD7F">
    <property type="taxonomic scope" value="Eukaryota"/>
</dbReference>
<organism evidence="8 9">
    <name type="scientific">Magnaporthiopsis poae (strain ATCC 64411 / 73-15)</name>
    <name type="common">Kentucky bluegrass fungus</name>
    <name type="synonym">Magnaporthe poae</name>
    <dbReference type="NCBI Taxonomy" id="644358"/>
    <lineage>
        <taxon>Eukaryota</taxon>
        <taxon>Fungi</taxon>
        <taxon>Dikarya</taxon>
        <taxon>Ascomycota</taxon>
        <taxon>Pezizomycotina</taxon>
        <taxon>Sordariomycetes</taxon>
        <taxon>Sordariomycetidae</taxon>
        <taxon>Magnaporthales</taxon>
        <taxon>Magnaporthaceae</taxon>
        <taxon>Magnaporthiopsis</taxon>
    </lineage>
</organism>
<reference evidence="7" key="3">
    <citation type="submission" date="2011-03" db="EMBL/GenBank/DDBJ databases">
        <title>Annotation of Magnaporthe poae ATCC 64411.</title>
        <authorList>
            <person name="Ma L.-J."/>
            <person name="Dead R."/>
            <person name="Young S.K."/>
            <person name="Zeng Q."/>
            <person name="Gargeya S."/>
            <person name="Fitzgerald M."/>
            <person name="Haas B."/>
            <person name="Abouelleil A."/>
            <person name="Alvarado L."/>
            <person name="Arachchi H.M."/>
            <person name="Berlin A."/>
            <person name="Brown A."/>
            <person name="Chapman S.B."/>
            <person name="Chen Z."/>
            <person name="Dunbar C."/>
            <person name="Freedman E."/>
            <person name="Gearin G."/>
            <person name="Gellesch M."/>
            <person name="Goldberg J."/>
            <person name="Griggs A."/>
            <person name="Gujja S."/>
            <person name="Heiman D."/>
            <person name="Howarth C."/>
            <person name="Larson L."/>
            <person name="Lui A."/>
            <person name="MacDonald P.J.P."/>
            <person name="Mehta T."/>
            <person name="Montmayeur A."/>
            <person name="Murphy C."/>
            <person name="Neiman D."/>
            <person name="Pearson M."/>
            <person name="Priest M."/>
            <person name="Roberts A."/>
            <person name="Saif S."/>
            <person name="Shea T."/>
            <person name="Shenoy N."/>
            <person name="Sisk P."/>
            <person name="Stolte C."/>
            <person name="Sykes S."/>
            <person name="Yandava C."/>
            <person name="Wortman J."/>
            <person name="Nusbaum C."/>
            <person name="Birren B."/>
        </authorList>
    </citation>
    <scope>NUCLEOTIDE SEQUENCE</scope>
    <source>
        <strain evidence="7">ATCC 64411</strain>
    </source>
</reference>
<evidence type="ECO:0000256" key="2">
    <source>
        <dbReference type="ARBA" id="ARBA00023015"/>
    </source>
</evidence>
<dbReference type="Proteomes" id="UP000011715">
    <property type="component" value="Unassembled WGS sequence"/>
</dbReference>
<feature type="region of interest" description="Disordered" evidence="6">
    <location>
        <begin position="105"/>
        <end position="195"/>
    </location>
</feature>
<feature type="compositionally biased region" description="Pro residues" evidence="6">
    <location>
        <begin position="119"/>
        <end position="129"/>
    </location>
</feature>
<gene>
    <name evidence="7" type="ORF">MAPG_10291</name>
</gene>
<dbReference type="STRING" id="644358.A0A0C4EC77"/>
<reference evidence="8" key="5">
    <citation type="submission" date="2015-06" db="UniProtKB">
        <authorList>
            <consortium name="EnsemblFungi"/>
        </authorList>
    </citation>
    <scope>IDENTIFICATION</scope>
    <source>
        <strain evidence="8">ATCC 64411</strain>
    </source>
</reference>
<evidence type="ECO:0000256" key="6">
    <source>
        <dbReference type="SAM" id="MobiDB-lite"/>
    </source>
</evidence>
<reference evidence="7" key="2">
    <citation type="submission" date="2010-05" db="EMBL/GenBank/DDBJ databases">
        <title>The Genome Sequence of Magnaporthe poae strain ATCC 64411.</title>
        <authorList>
            <consortium name="The Broad Institute Genome Sequencing Platform"/>
            <consortium name="Broad Institute Genome Sequencing Center for Infectious Disease"/>
            <person name="Ma L.-J."/>
            <person name="Dead R."/>
            <person name="Young S."/>
            <person name="Zeng Q."/>
            <person name="Koehrsen M."/>
            <person name="Alvarado L."/>
            <person name="Berlin A."/>
            <person name="Chapman S.B."/>
            <person name="Chen Z."/>
            <person name="Freedman E."/>
            <person name="Gellesch M."/>
            <person name="Goldberg J."/>
            <person name="Griggs A."/>
            <person name="Gujja S."/>
            <person name="Heilman E.R."/>
            <person name="Heiman D."/>
            <person name="Hepburn T."/>
            <person name="Howarth C."/>
            <person name="Jen D."/>
            <person name="Larson L."/>
            <person name="Mehta T."/>
            <person name="Neiman D."/>
            <person name="Pearson M."/>
            <person name="Roberts A."/>
            <person name="Saif S."/>
            <person name="Shea T."/>
            <person name="Shenoy N."/>
            <person name="Sisk P."/>
            <person name="Stolte C."/>
            <person name="Sykes S."/>
            <person name="Walk T."/>
            <person name="White J."/>
            <person name="Yandava C."/>
            <person name="Haas B."/>
            <person name="Nusbaum C."/>
            <person name="Birren B."/>
        </authorList>
    </citation>
    <scope>NUCLEOTIDE SEQUENCE</scope>
    <source>
        <strain evidence="7">ATCC 64411</strain>
    </source>
</reference>
<keyword evidence="3" id="KW-0238">DNA-binding</keyword>
<dbReference type="VEuPathDB" id="FungiDB:MAPG_10291"/>
<dbReference type="EMBL" id="GL876975">
    <property type="protein sequence ID" value="KLU90437.1"/>
    <property type="molecule type" value="Genomic_DNA"/>
</dbReference>
<dbReference type="OMA" id="GIDEAWM"/>
<feature type="compositionally biased region" description="Low complexity" evidence="6">
    <location>
        <begin position="14"/>
        <end position="27"/>
    </location>
</feature>
<evidence type="ECO:0000256" key="4">
    <source>
        <dbReference type="ARBA" id="ARBA00023163"/>
    </source>
</evidence>
<keyword evidence="5" id="KW-0539">Nucleus</keyword>
<dbReference type="PANTHER" id="PTHR31845:SF32">
    <property type="entry name" value="MISCELLANEOUS ZN(II)2CYS6 TRANSCRIPTION FACTOR (EUROFUNG)-RELATED"/>
    <property type="match status" value="1"/>
</dbReference>
<reference evidence="9" key="1">
    <citation type="submission" date="2010-05" db="EMBL/GenBank/DDBJ databases">
        <title>The genome sequence of Magnaporthe poae strain ATCC 64411.</title>
        <authorList>
            <person name="Ma L.-J."/>
            <person name="Dead R."/>
            <person name="Young S."/>
            <person name="Zeng Q."/>
            <person name="Koehrsen M."/>
            <person name="Alvarado L."/>
            <person name="Berlin A."/>
            <person name="Chapman S.B."/>
            <person name="Chen Z."/>
            <person name="Freedman E."/>
            <person name="Gellesch M."/>
            <person name="Goldberg J."/>
            <person name="Griggs A."/>
            <person name="Gujja S."/>
            <person name="Heilman E.R."/>
            <person name="Heiman D."/>
            <person name="Hepburn T."/>
            <person name="Howarth C."/>
            <person name="Jen D."/>
            <person name="Larson L."/>
            <person name="Mehta T."/>
            <person name="Neiman D."/>
            <person name="Pearson M."/>
            <person name="Roberts A."/>
            <person name="Saif S."/>
            <person name="Shea T."/>
            <person name="Shenoy N."/>
            <person name="Sisk P."/>
            <person name="Stolte C."/>
            <person name="Sykes S."/>
            <person name="Walk T."/>
            <person name="White J."/>
            <person name="Yandava C."/>
            <person name="Haas B."/>
            <person name="Nusbaum C."/>
            <person name="Birren B."/>
        </authorList>
    </citation>
    <scope>NUCLEOTIDE SEQUENCE [LARGE SCALE GENOMIC DNA]</scope>
    <source>
        <strain evidence="9">ATCC 64411 / 73-15</strain>
    </source>
</reference>
<dbReference type="GO" id="GO:0008270">
    <property type="term" value="F:zinc ion binding"/>
    <property type="evidence" value="ECO:0007669"/>
    <property type="project" value="InterPro"/>
</dbReference>
<keyword evidence="9" id="KW-1185">Reference proteome</keyword>
<dbReference type="CDD" id="cd12148">
    <property type="entry name" value="fungal_TF_MHR"/>
    <property type="match status" value="1"/>
</dbReference>
<evidence type="ECO:0000256" key="5">
    <source>
        <dbReference type="ARBA" id="ARBA00023242"/>
    </source>
</evidence>
<keyword evidence="4" id="KW-0804">Transcription</keyword>
<reference evidence="8" key="4">
    <citation type="journal article" date="2015" name="G3 (Bethesda)">
        <title>Genome sequences of three phytopathogenic species of the Magnaporthaceae family of fungi.</title>
        <authorList>
            <person name="Okagaki L.H."/>
            <person name="Nunes C.C."/>
            <person name="Sailsbery J."/>
            <person name="Clay B."/>
            <person name="Brown D."/>
            <person name="John T."/>
            <person name="Oh Y."/>
            <person name="Young N."/>
            <person name="Fitzgerald M."/>
            <person name="Haas B.J."/>
            <person name="Zeng Q."/>
            <person name="Young S."/>
            <person name="Adiconis X."/>
            <person name="Fan L."/>
            <person name="Levin J.Z."/>
            <person name="Mitchell T.K."/>
            <person name="Okubara P.A."/>
            <person name="Farman M.L."/>
            <person name="Kohn L.M."/>
            <person name="Birren B."/>
            <person name="Ma L.-J."/>
            <person name="Dean R.A."/>
        </authorList>
    </citation>
    <scope>NUCLEOTIDE SEQUENCE</scope>
    <source>
        <strain evidence="8">ATCC 64411 / 73-15</strain>
    </source>
</reference>
<feature type="compositionally biased region" description="Gly residues" evidence="6">
    <location>
        <begin position="670"/>
        <end position="681"/>
    </location>
</feature>
<feature type="compositionally biased region" description="Polar residues" evidence="6">
    <location>
        <begin position="138"/>
        <end position="153"/>
    </location>
</feature>
<dbReference type="InterPro" id="IPR051089">
    <property type="entry name" value="prtT"/>
</dbReference>
<keyword evidence="2" id="KW-0805">Transcription regulation</keyword>
<evidence type="ECO:0000313" key="9">
    <source>
        <dbReference type="Proteomes" id="UP000011715"/>
    </source>
</evidence>
<dbReference type="PANTHER" id="PTHR31845">
    <property type="entry name" value="FINGER DOMAIN PROTEIN, PUTATIVE-RELATED"/>
    <property type="match status" value="1"/>
</dbReference>
<feature type="region of interest" description="Disordered" evidence="6">
    <location>
        <begin position="649"/>
        <end position="683"/>
    </location>
</feature>
<dbReference type="GO" id="GO:0005634">
    <property type="term" value="C:nucleus"/>
    <property type="evidence" value="ECO:0007669"/>
    <property type="project" value="UniProtKB-SubCell"/>
</dbReference>
<dbReference type="EnsemblFungi" id="MAPG_10291T0">
    <property type="protein sequence ID" value="MAPG_10291T0"/>
    <property type="gene ID" value="MAPG_10291"/>
</dbReference>
<accession>A0A0C4EC77</accession>
<dbReference type="OrthoDB" id="5226580at2759"/>
<dbReference type="EMBL" id="ADBL01002300">
    <property type="status" value="NOT_ANNOTATED_CDS"/>
    <property type="molecule type" value="Genomic_DNA"/>
</dbReference>
<dbReference type="InterPro" id="IPR036864">
    <property type="entry name" value="Zn2-C6_fun-type_DNA-bd_sf"/>
</dbReference>
<dbReference type="SUPFAM" id="SSF57701">
    <property type="entry name" value="Zn2/Cys6 DNA-binding domain"/>
    <property type="match status" value="1"/>
</dbReference>